<dbReference type="SUPFAM" id="SSF144091">
    <property type="entry name" value="Rhomboid-like"/>
    <property type="match status" value="1"/>
</dbReference>
<feature type="transmembrane region" description="Helical" evidence="6">
    <location>
        <begin position="161"/>
        <end position="177"/>
    </location>
</feature>
<evidence type="ECO:0000256" key="2">
    <source>
        <dbReference type="ARBA" id="ARBA00022475"/>
    </source>
</evidence>
<dbReference type="Proteomes" id="UP000638263">
    <property type="component" value="Unassembled WGS sequence"/>
</dbReference>
<evidence type="ECO:0000256" key="4">
    <source>
        <dbReference type="ARBA" id="ARBA00022989"/>
    </source>
</evidence>
<feature type="domain" description="Phosphatidylglycerol lysyltransferase C-terminal" evidence="7">
    <location>
        <begin position="491"/>
        <end position="791"/>
    </location>
</feature>
<keyword evidence="2" id="KW-1003">Cell membrane</keyword>
<feature type="transmembrane region" description="Helical" evidence="6">
    <location>
        <begin position="137"/>
        <end position="154"/>
    </location>
</feature>
<dbReference type="PANTHER" id="PTHR34697:SF2">
    <property type="entry name" value="PHOSPHATIDYLGLYCEROL LYSYLTRANSFERASE"/>
    <property type="match status" value="1"/>
</dbReference>
<proteinExistence type="predicted"/>
<evidence type="ECO:0000256" key="6">
    <source>
        <dbReference type="SAM" id="Phobius"/>
    </source>
</evidence>
<dbReference type="InterPro" id="IPR051211">
    <property type="entry name" value="PG_lysyltransferase"/>
</dbReference>
<feature type="transmembrane region" description="Helical" evidence="6">
    <location>
        <begin position="95"/>
        <end position="117"/>
    </location>
</feature>
<dbReference type="InterPro" id="IPR016181">
    <property type="entry name" value="Acyl_CoA_acyltransferase"/>
</dbReference>
<keyword evidence="3 6" id="KW-0812">Transmembrane</keyword>
<dbReference type="GO" id="GO:0055091">
    <property type="term" value="P:phospholipid homeostasis"/>
    <property type="evidence" value="ECO:0007669"/>
    <property type="project" value="TreeGrafter"/>
</dbReference>
<accession>A0A917RBW9</accession>
<sequence length="828" mass="89171">MTTRIGSGVSRAPVALGLLAVIWILALVTGAWAKGPSRELSANIALGVPTFAEGQVWTLWTSGLFASGFGNYVLASVFVLAIAVPVEHRIGSRRFALAVVVSQGAGAALALAAAELASAVPNSWGLELHGHLTVDPLSWVLGALLAATAAMHTLWRRRLRTLLLVILVTTALFAGHLQDVTRLCVAVVGLLIGPVLFGRAARSPVLGGTIRERRTLVALVVAASVLGPVFAAFSPHAIGPLSSLRELFDQVPYSPRELVDVCADPALHDECRKGQQALRLSGIGPLIMNLMPSVVLLVAAEGLRRGRRAAWLLAVGGHIALIGIAAVSVIVRTVQQDEARWVLYGIHRHSSVYRDFAPLLALLAVLVLLLATRRLFDVRASRGTYRRVWLGTLGAAGLALVLYSVLGTLLADGFDRDPGIGTLLRDAPLRLLPPVYLQLFEPPVLPLSPAATVLFEWVGVLVWTTLCLLLLRSFLAPPAGYDLGGERRVRELLHTPGGSSLSWMSTWAGNRYWFSADGRHAVAYRVHSGVALTTTDPIGEHAGLAGAIDEFARWCLGNGWTPCFYSVGSDTAAIAREYGWSCLQVAEETIVELADLAFKGKKFQDVRTALNRAGKDGIEARWTTYTDAPLSVTEQIVDISEEWAADKGLPEMGFTLGGLAELHDPEVRLLLAVDRDEHVHAVTSWMPVYRDGTLIGLTLDFMRRRSDGFRAAMEFLIASAALSAREEGLEFLSLSGAPLAGAESGESGLDRGALDTLLDLLGRTLEPVYGFRSLLAFKAKFQPRHRPMYMLFPDAAALPTIGIAVGRAYLPHLSLEESGQLLTQLLRR</sequence>
<dbReference type="SUPFAM" id="SSF55729">
    <property type="entry name" value="Acyl-CoA N-acyltransferases (Nat)"/>
    <property type="match status" value="1"/>
</dbReference>
<evidence type="ECO:0000256" key="5">
    <source>
        <dbReference type="ARBA" id="ARBA00023136"/>
    </source>
</evidence>
<dbReference type="RefSeq" id="WP_062997036.1">
    <property type="nucleotide sequence ID" value="NZ_BMMH01000002.1"/>
</dbReference>
<dbReference type="Gene3D" id="1.20.1540.10">
    <property type="entry name" value="Rhomboid-like"/>
    <property type="match status" value="1"/>
</dbReference>
<evidence type="ECO:0000256" key="1">
    <source>
        <dbReference type="ARBA" id="ARBA00004651"/>
    </source>
</evidence>
<reference evidence="8" key="1">
    <citation type="journal article" date="2014" name="Int. J. Syst. Evol. Microbiol.">
        <title>Complete genome sequence of Corynebacterium casei LMG S-19264T (=DSM 44701T), isolated from a smear-ripened cheese.</title>
        <authorList>
            <consortium name="US DOE Joint Genome Institute (JGI-PGF)"/>
            <person name="Walter F."/>
            <person name="Albersmeier A."/>
            <person name="Kalinowski J."/>
            <person name="Ruckert C."/>
        </authorList>
    </citation>
    <scope>NUCLEOTIDE SEQUENCE</scope>
    <source>
        <strain evidence="8">CGMCC 4.3508</strain>
    </source>
</reference>
<dbReference type="GO" id="GO:0005886">
    <property type="term" value="C:plasma membrane"/>
    <property type="evidence" value="ECO:0007669"/>
    <property type="project" value="UniProtKB-SubCell"/>
</dbReference>
<evidence type="ECO:0000313" key="9">
    <source>
        <dbReference type="Proteomes" id="UP000638263"/>
    </source>
</evidence>
<keyword evidence="5 6" id="KW-0472">Membrane</keyword>
<comment type="subcellular location">
    <subcellularLocation>
        <location evidence="1">Cell membrane</location>
        <topology evidence="1">Multi-pass membrane protein</topology>
    </subcellularLocation>
</comment>
<comment type="caution">
    <text evidence="8">The sequence shown here is derived from an EMBL/GenBank/DDBJ whole genome shotgun (WGS) entry which is preliminary data.</text>
</comment>
<organism evidence="8 9">
    <name type="scientific">Nocardia jinanensis</name>
    <dbReference type="NCBI Taxonomy" id="382504"/>
    <lineage>
        <taxon>Bacteria</taxon>
        <taxon>Bacillati</taxon>
        <taxon>Actinomycetota</taxon>
        <taxon>Actinomycetes</taxon>
        <taxon>Mycobacteriales</taxon>
        <taxon>Nocardiaceae</taxon>
        <taxon>Nocardia</taxon>
    </lineage>
</organism>
<feature type="transmembrane region" description="Helical" evidence="6">
    <location>
        <begin position="216"/>
        <end position="238"/>
    </location>
</feature>
<evidence type="ECO:0000259" key="7">
    <source>
        <dbReference type="Pfam" id="PF09924"/>
    </source>
</evidence>
<feature type="transmembrane region" description="Helical" evidence="6">
    <location>
        <begin position="388"/>
        <end position="411"/>
    </location>
</feature>
<feature type="transmembrane region" description="Helical" evidence="6">
    <location>
        <begin position="283"/>
        <end position="303"/>
    </location>
</feature>
<gene>
    <name evidence="8" type="ORF">GCM10011588_12300</name>
</gene>
<dbReference type="InterPro" id="IPR035952">
    <property type="entry name" value="Rhomboid-like_sf"/>
</dbReference>
<feature type="transmembrane region" description="Helical" evidence="6">
    <location>
        <begin position="183"/>
        <end position="201"/>
    </location>
</feature>
<evidence type="ECO:0000256" key="3">
    <source>
        <dbReference type="ARBA" id="ARBA00022692"/>
    </source>
</evidence>
<dbReference type="AlphaFoldDB" id="A0A917RBW9"/>
<keyword evidence="9" id="KW-1185">Reference proteome</keyword>
<dbReference type="Pfam" id="PF09924">
    <property type="entry name" value="LPG_synthase_C"/>
    <property type="match status" value="1"/>
</dbReference>
<dbReference type="EMBL" id="BMMH01000002">
    <property type="protein sequence ID" value="GGK99185.1"/>
    <property type="molecule type" value="Genomic_DNA"/>
</dbReference>
<feature type="transmembrane region" description="Helical" evidence="6">
    <location>
        <begin position="310"/>
        <end position="331"/>
    </location>
</feature>
<keyword evidence="4 6" id="KW-1133">Transmembrane helix</keyword>
<protein>
    <recommendedName>
        <fullName evidence="7">Phosphatidylglycerol lysyltransferase C-terminal domain-containing protein</fullName>
    </recommendedName>
</protein>
<dbReference type="InterPro" id="IPR024320">
    <property type="entry name" value="LPG_synthase_C"/>
</dbReference>
<feature type="transmembrane region" description="Helical" evidence="6">
    <location>
        <begin position="356"/>
        <end position="376"/>
    </location>
</feature>
<dbReference type="GO" id="GO:0016755">
    <property type="term" value="F:aminoacyltransferase activity"/>
    <property type="evidence" value="ECO:0007669"/>
    <property type="project" value="TreeGrafter"/>
</dbReference>
<dbReference type="PANTHER" id="PTHR34697">
    <property type="entry name" value="PHOSPHATIDYLGLYCEROL LYSYLTRANSFERASE"/>
    <property type="match status" value="1"/>
</dbReference>
<feature type="transmembrane region" description="Helical" evidence="6">
    <location>
        <begin position="57"/>
        <end position="83"/>
    </location>
</feature>
<reference evidence="8" key="2">
    <citation type="submission" date="2020-09" db="EMBL/GenBank/DDBJ databases">
        <authorList>
            <person name="Sun Q."/>
            <person name="Zhou Y."/>
        </authorList>
    </citation>
    <scope>NUCLEOTIDE SEQUENCE</scope>
    <source>
        <strain evidence="8">CGMCC 4.3508</strain>
    </source>
</reference>
<name>A0A917RBW9_9NOCA</name>
<evidence type="ECO:0000313" key="8">
    <source>
        <dbReference type="EMBL" id="GGK99185.1"/>
    </source>
</evidence>